<evidence type="ECO:0000259" key="3">
    <source>
        <dbReference type="Pfam" id="PF13407"/>
    </source>
</evidence>
<sequence>MSFLGQRSSRKLFIAAVSALTILIAGCGSSSTGDSSSNASSSGSGAGGAQVSAAKADMAAYAGKASAFPVGTPLTKRVPAGSTLAYLQCAAPTCALAGKAVAGAAQALGLNYHPVQSGSSSTDVTAAMNSIIALNPKIVIIPGLNPGPFCTQLKQLTSMGVGVGTFGVVGAQACGVEASMNGETSQKLGGRLMADWVVANKGAEAKVALYVSPELSFSANVQTGFTTQMKELCASCSVRIVKIPLASYASTAPSMMVSDLQRNADTNTMVFDNQEGAIGLPSALRTAGLSDRVKEIGWGPEPANLSDIKSGQITAGVGVDVPTMIWMAVDAAIRIATGQPLAGEETQGVPPTQVLQQSDITFDPTNGFAPYPDFAQRFIKLWGAP</sequence>
<dbReference type="GO" id="GO:0030246">
    <property type="term" value="F:carbohydrate binding"/>
    <property type="evidence" value="ECO:0007669"/>
    <property type="project" value="TreeGrafter"/>
</dbReference>
<organism evidence="4 5">
    <name type="scientific">Amycolatopsis pithecellobii</name>
    <dbReference type="NCBI Taxonomy" id="664692"/>
    <lineage>
        <taxon>Bacteria</taxon>
        <taxon>Bacillati</taxon>
        <taxon>Actinomycetota</taxon>
        <taxon>Actinomycetes</taxon>
        <taxon>Pseudonocardiales</taxon>
        <taxon>Pseudonocardiaceae</taxon>
        <taxon>Amycolatopsis</taxon>
    </lineage>
</organism>
<proteinExistence type="predicted"/>
<dbReference type="GO" id="GO:0030288">
    <property type="term" value="C:outer membrane-bounded periplasmic space"/>
    <property type="evidence" value="ECO:0007669"/>
    <property type="project" value="TreeGrafter"/>
</dbReference>
<dbReference type="Pfam" id="PF13407">
    <property type="entry name" value="Peripla_BP_4"/>
    <property type="match status" value="1"/>
</dbReference>
<protein>
    <submittedName>
        <fullName evidence="4">Substrate-binding domain-containing protein</fullName>
    </submittedName>
</protein>
<dbReference type="InterPro" id="IPR025997">
    <property type="entry name" value="SBP_2_dom"/>
</dbReference>
<dbReference type="Proteomes" id="UP000440096">
    <property type="component" value="Unassembled WGS sequence"/>
</dbReference>
<feature type="domain" description="Periplasmic binding protein" evidence="3">
    <location>
        <begin position="97"/>
        <end position="339"/>
    </location>
</feature>
<keyword evidence="5" id="KW-1185">Reference proteome</keyword>
<dbReference type="InterPro" id="IPR028082">
    <property type="entry name" value="Peripla_BP_I"/>
</dbReference>
<keyword evidence="2" id="KW-0732">Signal</keyword>
<dbReference type="Gene3D" id="3.40.50.2300">
    <property type="match status" value="2"/>
</dbReference>
<dbReference type="PROSITE" id="PS51257">
    <property type="entry name" value="PROKAR_LIPOPROTEIN"/>
    <property type="match status" value="1"/>
</dbReference>
<dbReference type="SUPFAM" id="SSF53822">
    <property type="entry name" value="Periplasmic binding protein-like I"/>
    <property type="match status" value="1"/>
</dbReference>
<dbReference type="AlphaFoldDB" id="A0A6N7Z3W5"/>
<feature type="signal peptide" evidence="2">
    <location>
        <begin position="1"/>
        <end position="27"/>
    </location>
</feature>
<comment type="subcellular location">
    <subcellularLocation>
        <location evidence="1">Cell envelope</location>
    </subcellularLocation>
</comment>
<dbReference type="PANTHER" id="PTHR30036:SF8">
    <property type="entry name" value="ABC-TYPE SUGAR TRANSPORT SYSTEM PERIPLASMIC COMPONENT-LIKE PROTEIN"/>
    <property type="match status" value="1"/>
</dbReference>
<evidence type="ECO:0000256" key="2">
    <source>
        <dbReference type="SAM" id="SignalP"/>
    </source>
</evidence>
<evidence type="ECO:0000313" key="4">
    <source>
        <dbReference type="EMBL" id="MTD53746.1"/>
    </source>
</evidence>
<feature type="chain" id="PRO_5038668058" evidence="2">
    <location>
        <begin position="28"/>
        <end position="385"/>
    </location>
</feature>
<accession>A0A6N7Z3W5</accession>
<comment type="caution">
    <text evidence="4">The sequence shown here is derived from an EMBL/GenBank/DDBJ whole genome shotgun (WGS) entry which is preliminary data.</text>
</comment>
<name>A0A6N7Z3W5_9PSEU</name>
<gene>
    <name evidence="4" type="ORF">GKO32_07080</name>
</gene>
<dbReference type="PANTHER" id="PTHR30036">
    <property type="entry name" value="D-XYLOSE-BINDING PERIPLASMIC PROTEIN"/>
    <property type="match status" value="1"/>
</dbReference>
<dbReference type="InterPro" id="IPR050555">
    <property type="entry name" value="Bact_Solute-Bind_Prot2"/>
</dbReference>
<dbReference type="OrthoDB" id="3614783at2"/>
<evidence type="ECO:0000256" key="1">
    <source>
        <dbReference type="ARBA" id="ARBA00004196"/>
    </source>
</evidence>
<reference evidence="4 5" key="1">
    <citation type="submission" date="2019-11" db="EMBL/GenBank/DDBJ databases">
        <title>Draft genome of Amycolatopsis RM579.</title>
        <authorList>
            <person name="Duangmal K."/>
            <person name="Mingma R."/>
        </authorList>
    </citation>
    <scope>NUCLEOTIDE SEQUENCE [LARGE SCALE GENOMIC DNA]</scope>
    <source>
        <strain evidence="4 5">RM579</strain>
    </source>
</reference>
<dbReference type="EMBL" id="WMBA01000007">
    <property type="protein sequence ID" value="MTD53746.1"/>
    <property type="molecule type" value="Genomic_DNA"/>
</dbReference>
<evidence type="ECO:0000313" key="5">
    <source>
        <dbReference type="Proteomes" id="UP000440096"/>
    </source>
</evidence>